<gene>
    <name evidence="2" type="ORF">APZ42_032848</name>
</gene>
<sequence>MSWSFSFSLLKSIPDVNQRPSRGREFSFYDQPSQTNSKKRDNQSGS</sequence>
<evidence type="ECO:0000313" key="2">
    <source>
        <dbReference type="EMBL" id="KZS04509.1"/>
    </source>
</evidence>
<reference evidence="2 3" key="1">
    <citation type="submission" date="2016-03" db="EMBL/GenBank/DDBJ databases">
        <title>EvidentialGene: Evidence-directed Construction of Genes on Genomes.</title>
        <authorList>
            <person name="Gilbert D.G."/>
            <person name="Choi J.-H."/>
            <person name="Mockaitis K."/>
            <person name="Colbourne J."/>
            <person name="Pfrender M."/>
        </authorList>
    </citation>
    <scope>NUCLEOTIDE SEQUENCE [LARGE SCALE GENOMIC DNA]</scope>
    <source>
        <strain evidence="2 3">Xinb3</strain>
        <tissue evidence="2">Complete organism</tissue>
    </source>
</reference>
<name>A0A164LWU5_9CRUS</name>
<accession>A0A164LWU5</accession>
<dbReference type="EMBL" id="LRGB01003123">
    <property type="protein sequence ID" value="KZS04509.1"/>
    <property type="molecule type" value="Genomic_DNA"/>
</dbReference>
<dbReference type="Proteomes" id="UP000076858">
    <property type="component" value="Unassembled WGS sequence"/>
</dbReference>
<organism evidence="2 3">
    <name type="scientific">Daphnia magna</name>
    <dbReference type="NCBI Taxonomy" id="35525"/>
    <lineage>
        <taxon>Eukaryota</taxon>
        <taxon>Metazoa</taxon>
        <taxon>Ecdysozoa</taxon>
        <taxon>Arthropoda</taxon>
        <taxon>Crustacea</taxon>
        <taxon>Branchiopoda</taxon>
        <taxon>Diplostraca</taxon>
        <taxon>Cladocera</taxon>
        <taxon>Anomopoda</taxon>
        <taxon>Daphniidae</taxon>
        <taxon>Daphnia</taxon>
    </lineage>
</organism>
<dbReference type="AlphaFoldDB" id="A0A164LWU5"/>
<evidence type="ECO:0000313" key="3">
    <source>
        <dbReference type="Proteomes" id="UP000076858"/>
    </source>
</evidence>
<keyword evidence="3" id="KW-1185">Reference proteome</keyword>
<protein>
    <submittedName>
        <fullName evidence="2">Uncharacterized protein</fullName>
    </submittedName>
</protein>
<proteinExistence type="predicted"/>
<evidence type="ECO:0000256" key="1">
    <source>
        <dbReference type="SAM" id="MobiDB-lite"/>
    </source>
</evidence>
<comment type="caution">
    <text evidence="2">The sequence shown here is derived from an EMBL/GenBank/DDBJ whole genome shotgun (WGS) entry which is preliminary data.</text>
</comment>
<feature type="region of interest" description="Disordered" evidence="1">
    <location>
        <begin position="14"/>
        <end position="46"/>
    </location>
</feature>